<evidence type="ECO:0000313" key="3">
    <source>
        <dbReference type="Proteomes" id="UP000799436"/>
    </source>
</evidence>
<feature type="compositionally biased region" description="Gly residues" evidence="1">
    <location>
        <begin position="156"/>
        <end position="167"/>
    </location>
</feature>
<evidence type="ECO:0000256" key="1">
    <source>
        <dbReference type="SAM" id="MobiDB-lite"/>
    </source>
</evidence>
<name>A0A6G1L399_9PEZI</name>
<dbReference type="AlphaFoldDB" id="A0A6G1L399"/>
<gene>
    <name evidence="2" type="ORF">EJ03DRAFT_376248</name>
</gene>
<dbReference type="EMBL" id="ML995857">
    <property type="protein sequence ID" value="KAF2767403.1"/>
    <property type="molecule type" value="Genomic_DNA"/>
</dbReference>
<feature type="compositionally biased region" description="Low complexity" evidence="1">
    <location>
        <begin position="45"/>
        <end position="55"/>
    </location>
</feature>
<dbReference type="Proteomes" id="UP000799436">
    <property type="component" value="Unassembled WGS sequence"/>
</dbReference>
<evidence type="ECO:0000313" key="2">
    <source>
        <dbReference type="EMBL" id="KAF2767403.1"/>
    </source>
</evidence>
<organism evidence="2 3">
    <name type="scientific">Teratosphaeria nubilosa</name>
    <dbReference type="NCBI Taxonomy" id="161662"/>
    <lineage>
        <taxon>Eukaryota</taxon>
        <taxon>Fungi</taxon>
        <taxon>Dikarya</taxon>
        <taxon>Ascomycota</taxon>
        <taxon>Pezizomycotina</taxon>
        <taxon>Dothideomycetes</taxon>
        <taxon>Dothideomycetidae</taxon>
        <taxon>Mycosphaerellales</taxon>
        <taxon>Teratosphaeriaceae</taxon>
        <taxon>Teratosphaeria</taxon>
    </lineage>
</organism>
<feature type="compositionally biased region" description="Polar residues" evidence="1">
    <location>
        <begin position="56"/>
        <end position="78"/>
    </location>
</feature>
<sequence>MSAQYQGQDPLKIAQDAERDLNSQAAKTGHSVHNEGGTGHRKYGDSGSSFGASDSTIESGVDQSVTNKFPGSSVTYGSAASGAGDNREIPVEEGGSINPSTGKPTKAGDFEGLGGPEDKARAYAEARGGEDDVRSNIRQGGKTIRPSGSARNDAVGGTGKQTGQESG</sequence>
<protein>
    <submittedName>
        <fullName evidence="2">Uncharacterized protein</fullName>
    </submittedName>
</protein>
<feature type="region of interest" description="Disordered" evidence="1">
    <location>
        <begin position="1"/>
        <end position="167"/>
    </location>
</feature>
<proteinExistence type="predicted"/>
<dbReference type="OrthoDB" id="3359339at2759"/>
<reference evidence="2" key="1">
    <citation type="journal article" date="2020" name="Stud. Mycol.">
        <title>101 Dothideomycetes genomes: a test case for predicting lifestyles and emergence of pathogens.</title>
        <authorList>
            <person name="Haridas S."/>
            <person name="Albert R."/>
            <person name="Binder M."/>
            <person name="Bloem J."/>
            <person name="Labutti K."/>
            <person name="Salamov A."/>
            <person name="Andreopoulos B."/>
            <person name="Baker S."/>
            <person name="Barry K."/>
            <person name="Bills G."/>
            <person name="Bluhm B."/>
            <person name="Cannon C."/>
            <person name="Castanera R."/>
            <person name="Culley D."/>
            <person name="Daum C."/>
            <person name="Ezra D."/>
            <person name="Gonzalez J."/>
            <person name="Henrissat B."/>
            <person name="Kuo A."/>
            <person name="Liang C."/>
            <person name="Lipzen A."/>
            <person name="Lutzoni F."/>
            <person name="Magnuson J."/>
            <person name="Mondo S."/>
            <person name="Nolan M."/>
            <person name="Ohm R."/>
            <person name="Pangilinan J."/>
            <person name="Park H.-J."/>
            <person name="Ramirez L."/>
            <person name="Alfaro M."/>
            <person name="Sun H."/>
            <person name="Tritt A."/>
            <person name="Yoshinaga Y."/>
            <person name="Zwiers L.-H."/>
            <person name="Turgeon B."/>
            <person name="Goodwin S."/>
            <person name="Spatafora J."/>
            <person name="Crous P."/>
            <person name="Grigoriev I."/>
        </authorList>
    </citation>
    <scope>NUCLEOTIDE SEQUENCE</scope>
    <source>
        <strain evidence="2">CBS 116005</strain>
    </source>
</reference>
<keyword evidence="3" id="KW-1185">Reference proteome</keyword>
<accession>A0A6G1L399</accession>
<feature type="compositionally biased region" description="Basic and acidic residues" evidence="1">
    <location>
        <begin position="116"/>
        <end position="135"/>
    </location>
</feature>